<dbReference type="Pfam" id="PF02367">
    <property type="entry name" value="TsaE"/>
    <property type="match status" value="1"/>
</dbReference>
<evidence type="ECO:0000256" key="10">
    <source>
        <dbReference type="ARBA" id="ARBA00032441"/>
    </source>
</evidence>
<keyword evidence="5" id="KW-0819">tRNA processing</keyword>
<evidence type="ECO:0000256" key="3">
    <source>
        <dbReference type="ARBA" id="ARBA00019010"/>
    </source>
</evidence>
<evidence type="ECO:0000256" key="4">
    <source>
        <dbReference type="ARBA" id="ARBA00022490"/>
    </source>
</evidence>
<comment type="similarity">
    <text evidence="2">Belongs to the TsaE family.</text>
</comment>
<proteinExistence type="inferred from homology"/>
<dbReference type="PANTHER" id="PTHR33540">
    <property type="entry name" value="TRNA THREONYLCARBAMOYLADENOSINE BIOSYNTHESIS PROTEIN TSAE"/>
    <property type="match status" value="1"/>
</dbReference>
<evidence type="ECO:0000256" key="8">
    <source>
        <dbReference type="ARBA" id="ARBA00022840"/>
    </source>
</evidence>
<dbReference type="Proteomes" id="UP001143543">
    <property type="component" value="Unassembled WGS sequence"/>
</dbReference>
<evidence type="ECO:0000256" key="5">
    <source>
        <dbReference type="ARBA" id="ARBA00022694"/>
    </source>
</evidence>
<keyword evidence="6" id="KW-0479">Metal-binding</keyword>
<evidence type="ECO:0000256" key="7">
    <source>
        <dbReference type="ARBA" id="ARBA00022741"/>
    </source>
</evidence>
<keyword evidence="12" id="KW-1185">Reference proteome</keyword>
<sequence>MIIEYNLSDIESVAKKLIEFCDSRTLLFYGEMGSGKTTLIKRLVKELGVSEVANSPTYGFVNIYETDKGEQINHFDLYRLQSEEEAYDIGLEEYFYGEDWNFIEWPEVALNIIPENFIKLTFEKVNENVRKLTIQKN</sequence>
<evidence type="ECO:0000313" key="12">
    <source>
        <dbReference type="Proteomes" id="UP001143543"/>
    </source>
</evidence>
<dbReference type="NCBIfam" id="TIGR00150">
    <property type="entry name" value="T6A_YjeE"/>
    <property type="match status" value="1"/>
</dbReference>
<name>A0ABQ5MJC9_9FLAO</name>
<dbReference type="InterPro" id="IPR027417">
    <property type="entry name" value="P-loop_NTPase"/>
</dbReference>
<evidence type="ECO:0000256" key="9">
    <source>
        <dbReference type="ARBA" id="ARBA00022842"/>
    </source>
</evidence>
<accession>A0ABQ5MJC9</accession>
<keyword evidence="7" id="KW-0547">Nucleotide-binding</keyword>
<dbReference type="EMBL" id="BRVO01000002">
    <property type="protein sequence ID" value="GLB49516.1"/>
    <property type="molecule type" value="Genomic_DNA"/>
</dbReference>
<dbReference type="InterPro" id="IPR003442">
    <property type="entry name" value="T6A_TsaE"/>
</dbReference>
<dbReference type="PANTHER" id="PTHR33540:SF2">
    <property type="entry name" value="TRNA THREONYLCARBAMOYLADENOSINE BIOSYNTHESIS PROTEIN TSAE"/>
    <property type="match status" value="1"/>
</dbReference>
<dbReference type="Gene3D" id="3.40.50.300">
    <property type="entry name" value="P-loop containing nucleotide triphosphate hydrolases"/>
    <property type="match status" value="1"/>
</dbReference>
<dbReference type="SUPFAM" id="SSF52540">
    <property type="entry name" value="P-loop containing nucleoside triphosphate hydrolases"/>
    <property type="match status" value="1"/>
</dbReference>
<organism evidence="11 12">
    <name type="scientific">Neptunitalea lumnitzerae</name>
    <dbReference type="NCBI Taxonomy" id="2965509"/>
    <lineage>
        <taxon>Bacteria</taxon>
        <taxon>Pseudomonadati</taxon>
        <taxon>Bacteroidota</taxon>
        <taxon>Flavobacteriia</taxon>
        <taxon>Flavobacteriales</taxon>
        <taxon>Flavobacteriaceae</taxon>
        <taxon>Neptunitalea</taxon>
    </lineage>
</organism>
<comment type="caution">
    <text evidence="11">The sequence shown here is derived from an EMBL/GenBank/DDBJ whole genome shotgun (WGS) entry which is preliminary data.</text>
</comment>
<keyword evidence="8" id="KW-0067">ATP-binding</keyword>
<keyword evidence="4" id="KW-0963">Cytoplasm</keyword>
<evidence type="ECO:0000256" key="2">
    <source>
        <dbReference type="ARBA" id="ARBA00007599"/>
    </source>
</evidence>
<comment type="subcellular location">
    <subcellularLocation>
        <location evidence="1">Cytoplasm</location>
    </subcellularLocation>
</comment>
<evidence type="ECO:0000256" key="6">
    <source>
        <dbReference type="ARBA" id="ARBA00022723"/>
    </source>
</evidence>
<keyword evidence="9" id="KW-0460">Magnesium</keyword>
<evidence type="ECO:0000313" key="11">
    <source>
        <dbReference type="EMBL" id="GLB49516.1"/>
    </source>
</evidence>
<gene>
    <name evidence="11" type="ORF">Y10_18840</name>
</gene>
<dbReference type="RefSeq" id="WP_281765148.1">
    <property type="nucleotide sequence ID" value="NZ_BRVO01000002.1"/>
</dbReference>
<protein>
    <recommendedName>
        <fullName evidence="3">tRNA threonylcarbamoyladenosine biosynthesis protein TsaE</fullName>
    </recommendedName>
    <alternativeName>
        <fullName evidence="10">t(6)A37 threonylcarbamoyladenosine biosynthesis protein TsaE</fullName>
    </alternativeName>
</protein>
<reference evidence="11" key="1">
    <citation type="submission" date="2022-07" db="EMBL/GenBank/DDBJ databases">
        <title>Taxonomy of Novel Oxalotrophic and Methylotrophic Bacteria.</title>
        <authorList>
            <person name="Sahin N."/>
            <person name="Tani A."/>
        </authorList>
    </citation>
    <scope>NUCLEOTIDE SEQUENCE</scope>
    <source>
        <strain evidence="11">Y10</strain>
    </source>
</reference>
<evidence type="ECO:0000256" key="1">
    <source>
        <dbReference type="ARBA" id="ARBA00004496"/>
    </source>
</evidence>